<name>A0A9P7ZBS6_9HELO</name>
<dbReference type="SUPFAM" id="SSF52047">
    <property type="entry name" value="RNI-like"/>
    <property type="match status" value="1"/>
</dbReference>
<dbReference type="Proteomes" id="UP000887226">
    <property type="component" value="Unassembled WGS sequence"/>
</dbReference>
<reference evidence="1" key="1">
    <citation type="journal article" date="2021" name="IMA Fungus">
        <title>Genomic characterization of three marine fungi, including Emericellopsis atlantica sp. nov. with signatures of a generalist lifestyle and marine biomass degradation.</title>
        <authorList>
            <person name="Hagestad O.C."/>
            <person name="Hou L."/>
            <person name="Andersen J.H."/>
            <person name="Hansen E.H."/>
            <person name="Altermark B."/>
            <person name="Li C."/>
            <person name="Kuhnert E."/>
            <person name="Cox R.J."/>
            <person name="Crous P.W."/>
            <person name="Spatafora J.W."/>
            <person name="Lail K."/>
            <person name="Amirebrahimi M."/>
            <person name="Lipzen A."/>
            <person name="Pangilinan J."/>
            <person name="Andreopoulos W."/>
            <person name="Hayes R.D."/>
            <person name="Ng V."/>
            <person name="Grigoriev I.V."/>
            <person name="Jackson S.A."/>
            <person name="Sutton T.D.S."/>
            <person name="Dobson A.D.W."/>
            <person name="Rama T."/>
        </authorList>
    </citation>
    <scope>NUCLEOTIDE SEQUENCE</scope>
    <source>
        <strain evidence="1">TRa3180A</strain>
    </source>
</reference>
<organism evidence="1 2">
    <name type="scientific">Calycina marina</name>
    <dbReference type="NCBI Taxonomy" id="1763456"/>
    <lineage>
        <taxon>Eukaryota</taxon>
        <taxon>Fungi</taxon>
        <taxon>Dikarya</taxon>
        <taxon>Ascomycota</taxon>
        <taxon>Pezizomycotina</taxon>
        <taxon>Leotiomycetes</taxon>
        <taxon>Helotiales</taxon>
        <taxon>Pezizellaceae</taxon>
        <taxon>Calycina</taxon>
    </lineage>
</organism>
<evidence type="ECO:0000313" key="2">
    <source>
        <dbReference type="Proteomes" id="UP000887226"/>
    </source>
</evidence>
<evidence type="ECO:0000313" key="1">
    <source>
        <dbReference type="EMBL" id="KAG9249189.1"/>
    </source>
</evidence>
<proteinExistence type="predicted"/>
<evidence type="ECO:0008006" key="3">
    <source>
        <dbReference type="Google" id="ProtNLM"/>
    </source>
</evidence>
<sequence length="545" mass="60603">MGVIPADILLLICEELGKAGNFGTLFACALANRTLAASAVLCLYRYHSPASFIEVSADGATSFQWAMMWKSIIRSSLGSTVYPYCLYIRSLDLSNFDDLLEVVSLRDSARKNFFADDMSRFLQGQETPIKKRTRKGKLALRALQRDVVLDLVGESITSFVSKTAEDNHATVLLEDISGLINRTSLPIWTSRLSRLRSMTLFEGNALSGILAKAINEHCPDFDNIAFFNGGNDKSYAEFFEGLKPNSIKNFRAFHAQQIGSDALLSLNNHFASLTTLKLDGLNAEGIRHLSALKQCIALDSLELTANEHVDLERMESDVFEEIVAWLSNCARLKELLLDKFISAPAILSRICFSGKFHLCELTVKNYALQTAGSFHTALAFQKSLESLTLHADSEDVARSAIDLVLLPLTELTNLKVLNILFTSDDFTNSDIKLIASSLPKLEELSISGWEIGDDIWPAIGQLHHLKYLSIHALSTFSPNALLNHIWQLQPTNQGLFLDVASQAGQHDIDEQKIGVIREAIREKVGGRFEFQLHRETEWESNSDSD</sequence>
<gene>
    <name evidence="1" type="ORF">BJ878DRAFT_485203</name>
</gene>
<dbReference type="EMBL" id="MU253738">
    <property type="protein sequence ID" value="KAG9249189.1"/>
    <property type="molecule type" value="Genomic_DNA"/>
</dbReference>
<accession>A0A9P7ZBS6</accession>
<dbReference type="InterPro" id="IPR032675">
    <property type="entry name" value="LRR_dom_sf"/>
</dbReference>
<dbReference type="OrthoDB" id="10028886at2759"/>
<keyword evidence="2" id="KW-1185">Reference proteome</keyword>
<dbReference type="Gene3D" id="3.80.10.10">
    <property type="entry name" value="Ribonuclease Inhibitor"/>
    <property type="match status" value="1"/>
</dbReference>
<dbReference type="AlphaFoldDB" id="A0A9P7ZBS6"/>
<protein>
    <recommendedName>
        <fullName evidence="3">RNI-like protein</fullName>
    </recommendedName>
</protein>
<comment type="caution">
    <text evidence="1">The sequence shown here is derived from an EMBL/GenBank/DDBJ whole genome shotgun (WGS) entry which is preliminary data.</text>
</comment>